<dbReference type="NCBIfam" id="NF005305">
    <property type="entry name" value="PRK06836.1"/>
    <property type="match status" value="1"/>
</dbReference>
<organism evidence="2 3">
    <name type="scientific">Peptostreptococcus russellii</name>
    <dbReference type="NCBI Taxonomy" id="215200"/>
    <lineage>
        <taxon>Bacteria</taxon>
        <taxon>Bacillati</taxon>
        <taxon>Bacillota</taxon>
        <taxon>Clostridia</taxon>
        <taxon>Peptostreptococcales</taxon>
        <taxon>Peptostreptococcaceae</taxon>
        <taxon>Peptostreptococcus</taxon>
    </lineage>
</organism>
<name>A0A1H8GP89_9FIRM</name>
<dbReference type="CDD" id="cd00609">
    <property type="entry name" value="AAT_like"/>
    <property type="match status" value="1"/>
</dbReference>
<dbReference type="Gene3D" id="3.90.1150.10">
    <property type="entry name" value="Aspartate Aminotransferase, domain 1"/>
    <property type="match status" value="2"/>
</dbReference>
<proteinExistence type="predicted"/>
<keyword evidence="2" id="KW-0808">Transferase</keyword>
<dbReference type="EMBL" id="FODF01000004">
    <property type="protein sequence ID" value="SEN45803.1"/>
    <property type="molecule type" value="Genomic_DNA"/>
</dbReference>
<dbReference type="SUPFAM" id="SSF53383">
    <property type="entry name" value="PLP-dependent transferases"/>
    <property type="match status" value="1"/>
</dbReference>
<dbReference type="PANTHER" id="PTHR42691">
    <property type="entry name" value="ASPARTATE AMINOTRANSFERASE YHDR-RELATED"/>
    <property type="match status" value="1"/>
</dbReference>
<dbReference type="STRING" id="215200.SAMN05216454_10457"/>
<dbReference type="InterPro" id="IPR015424">
    <property type="entry name" value="PyrdxlP-dep_Trfase"/>
</dbReference>
<dbReference type="GO" id="GO:0030170">
    <property type="term" value="F:pyridoxal phosphate binding"/>
    <property type="evidence" value="ECO:0007669"/>
    <property type="project" value="InterPro"/>
</dbReference>
<dbReference type="Proteomes" id="UP000199512">
    <property type="component" value="Unassembled WGS sequence"/>
</dbReference>
<dbReference type="AlphaFoldDB" id="A0A1H8GP89"/>
<keyword evidence="2" id="KW-0032">Aminotransferase</keyword>
<dbReference type="InterPro" id="IPR004839">
    <property type="entry name" value="Aminotransferase_I/II_large"/>
</dbReference>
<dbReference type="InterPro" id="IPR015422">
    <property type="entry name" value="PyrdxlP-dep_Trfase_small"/>
</dbReference>
<dbReference type="GO" id="GO:0008483">
    <property type="term" value="F:transaminase activity"/>
    <property type="evidence" value="ECO:0007669"/>
    <property type="project" value="UniProtKB-KW"/>
</dbReference>
<evidence type="ECO:0000313" key="3">
    <source>
        <dbReference type="Proteomes" id="UP000199512"/>
    </source>
</evidence>
<accession>A0A1H8GP89</accession>
<dbReference type="PANTHER" id="PTHR42691:SF1">
    <property type="entry name" value="ASPARTATE AMINOTRANSFERASE YHDR-RELATED"/>
    <property type="match status" value="1"/>
</dbReference>
<evidence type="ECO:0000259" key="1">
    <source>
        <dbReference type="Pfam" id="PF00155"/>
    </source>
</evidence>
<dbReference type="Gene3D" id="3.40.640.10">
    <property type="entry name" value="Type I PLP-dependent aspartate aminotransferase-like (Major domain)"/>
    <property type="match status" value="1"/>
</dbReference>
<dbReference type="Pfam" id="PF00155">
    <property type="entry name" value="Aminotran_1_2"/>
    <property type="match status" value="1"/>
</dbReference>
<dbReference type="RefSeq" id="WP_091974766.1">
    <property type="nucleotide sequence ID" value="NZ_FODF01000004.1"/>
</dbReference>
<gene>
    <name evidence="2" type="ORF">SAMN05216454_10457</name>
</gene>
<dbReference type="InterPro" id="IPR015421">
    <property type="entry name" value="PyrdxlP-dep_Trfase_major"/>
</dbReference>
<evidence type="ECO:0000313" key="2">
    <source>
        <dbReference type="EMBL" id="SEN45803.1"/>
    </source>
</evidence>
<keyword evidence="3" id="KW-1185">Reference proteome</keyword>
<sequence length="395" mass="44061">MISQEMTKLGTEKSIIRELAAFAAMRAKEVGEENVLDFSLGNPSVPAPKEVQDAIIEIIKDNSPIMYHSYSSGMGHDGTREAIADNLNRRFGTDYSKNNILLTCGAAASLNIVFRALIASEDDEIVVLAPFFPEYSVFIKAQGGKQVLVDCKDDMQLNIDALRDSITKNTKAVIVNSPNNPSGVVYSKEEIEALAKLLEEKSEEFGKTIYLVTDEPYRELVLVDGLEVPFIPEYYKNTVVCYSWSKSLSLPGERIGYILIPDCVDDKMLMAACSGAARALGYVCAPTLFQRVIEKCIDVEPDLTVYKENRDILYNGLTELGYKLAKPAGAFYLFIESPDGDSEKFSERAKEYDMIVVPGTGFGSKAHMRLSYCVETEKCRKALKVFEKMMEKYYK</sequence>
<dbReference type="OrthoDB" id="9802328at2"/>
<reference evidence="2 3" key="1">
    <citation type="submission" date="2016-10" db="EMBL/GenBank/DDBJ databases">
        <authorList>
            <person name="de Groot N.N."/>
        </authorList>
    </citation>
    <scope>NUCLEOTIDE SEQUENCE [LARGE SCALE GENOMIC DNA]</scope>
    <source>
        <strain evidence="2 3">Calf135</strain>
    </source>
</reference>
<feature type="domain" description="Aminotransferase class I/classII large" evidence="1">
    <location>
        <begin position="34"/>
        <end position="385"/>
    </location>
</feature>
<protein>
    <submittedName>
        <fullName evidence="2">Aspartate aminotransferase</fullName>
    </submittedName>
</protein>